<keyword evidence="2" id="KW-0489">Methyltransferase</keyword>
<dbReference type="PANTHER" id="PTHR43591">
    <property type="entry name" value="METHYLTRANSFERASE"/>
    <property type="match status" value="1"/>
</dbReference>
<evidence type="ECO:0000313" key="3">
    <source>
        <dbReference type="Proteomes" id="UP000522262"/>
    </source>
</evidence>
<organism evidence="2 3">
    <name type="scientific">Fusarium mexicanum</name>
    <dbReference type="NCBI Taxonomy" id="751941"/>
    <lineage>
        <taxon>Eukaryota</taxon>
        <taxon>Fungi</taxon>
        <taxon>Dikarya</taxon>
        <taxon>Ascomycota</taxon>
        <taxon>Pezizomycotina</taxon>
        <taxon>Sordariomycetes</taxon>
        <taxon>Hypocreomycetidae</taxon>
        <taxon>Hypocreales</taxon>
        <taxon>Nectriaceae</taxon>
        <taxon>Fusarium</taxon>
        <taxon>Fusarium fujikuroi species complex</taxon>
    </lineage>
</organism>
<dbReference type="Gene3D" id="3.40.50.150">
    <property type="entry name" value="Vaccinia Virus protein VP39"/>
    <property type="match status" value="1"/>
</dbReference>
<reference evidence="2 3" key="1">
    <citation type="submission" date="2020-05" db="EMBL/GenBank/DDBJ databases">
        <title>Identification and distribution of gene clusters putatively required for synthesis of sphingolipid metabolism inhibitors in phylogenetically diverse species of the filamentous fungus Fusarium.</title>
        <authorList>
            <person name="Kim H.-S."/>
            <person name="Busman M."/>
            <person name="Brown D.W."/>
            <person name="Divon H."/>
            <person name="Uhlig S."/>
            <person name="Proctor R.H."/>
        </authorList>
    </citation>
    <scope>NUCLEOTIDE SEQUENCE [LARGE SCALE GENOMIC DNA]</scope>
    <source>
        <strain evidence="2 3">NRRL 53147</strain>
    </source>
</reference>
<gene>
    <name evidence="2" type="ORF">FMEXI_7099</name>
</gene>
<dbReference type="Proteomes" id="UP000522262">
    <property type="component" value="Unassembled WGS sequence"/>
</dbReference>
<evidence type="ECO:0000256" key="1">
    <source>
        <dbReference type="ARBA" id="ARBA00038158"/>
    </source>
</evidence>
<name>A0A8H5IUE0_9HYPO</name>
<dbReference type="AlphaFoldDB" id="A0A8H5IUE0"/>
<dbReference type="GO" id="GO:0032259">
    <property type="term" value="P:methylation"/>
    <property type="evidence" value="ECO:0007669"/>
    <property type="project" value="UniProtKB-KW"/>
</dbReference>
<dbReference type="SUPFAM" id="SSF53335">
    <property type="entry name" value="S-adenosyl-L-methionine-dependent methyltransferases"/>
    <property type="match status" value="1"/>
</dbReference>
<dbReference type="EMBL" id="JAAOAM010000153">
    <property type="protein sequence ID" value="KAF5543319.1"/>
    <property type="molecule type" value="Genomic_DNA"/>
</dbReference>
<sequence length="346" mass="39634">MTNKIFTTLTIFDDAINIELIAQGAVLGEIDTISTIEYPSMQSQIEADSFLGSNAILEYRRIQGRTYHASKFANDYLFPNDDQQLESIDITHHWLTLLLDGKLFLAPIEKDVQNVLDVGTGSGIWAIDVGDQYPSANVIGTDLSPCQPSWVPPNVRFEIDDATEAWTWENDHFDFIHIRYLFGAIPDWYHLFAEAYRGCSPGGWIESAEADVRIRSDDGTANLDPVWETCNKMYEEGGKALGRDFFVSELQVEKLKKAGFSSLKIVDYKIPIGGWPKDPAMVEIGRFVQQTLENDLEGYSYLLWNEVLKWPKDEYQLFLMQMRQALRNRKVHSYITMRYVYGQKPE</sequence>
<keyword evidence="3" id="KW-1185">Reference proteome</keyword>
<protein>
    <submittedName>
        <fullName evidence="2">Demethylmenaquinone methyltransferase</fullName>
    </submittedName>
</protein>
<evidence type="ECO:0000313" key="2">
    <source>
        <dbReference type="EMBL" id="KAF5543319.1"/>
    </source>
</evidence>
<dbReference type="PANTHER" id="PTHR43591:SF10">
    <property type="entry name" value="ABC TRANSMEMBRANE TYPE-1 DOMAIN-CONTAINING PROTEIN-RELATED"/>
    <property type="match status" value="1"/>
</dbReference>
<dbReference type="CDD" id="cd02440">
    <property type="entry name" value="AdoMet_MTases"/>
    <property type="match status" value="1"/>
</dbReference>
<comment type="caution">
    <text evidence="2">The sequence shown here is derived from an EMBL/GenBank/DDBJ whole genome shotgun (WGS) entry which is preliminary data.</text>
</comment>
<comment type="similarity">
    <text evidence="1">Belongs to the methyltransferase superfamily. LaeA methyltransferase family.</text>
</comment>
<dbReference type="GO" id="GO:0008168">
    <property type="term" value="F:methyltransferase activity"/>
    <property type="evidence" value="ECO:0007669"/>
    <property type="project" value="UniProtKB-KW"/>
</dbReference>
<accession>A0A8H5IUE0</accession>
<dbReference type="InterPro" id="IPR029063">
    <property type="entry name" value="SAM-dependent_MTases_sf"/>
</dbReference>
<keyword evidence="2" id="KW-0808">Transferase</keyword>
<proteinExistence type="inferred from homology"/>
<dbReference type="Pfam" id="PF13489">
    <property type="entry name" value="Methyltransf_23"/>
    <property type="match status" value="1"/>
</dbReference>